<feature type="compositionally biased region" description="Basic residues" evidence="1">
    <location>
        <begin position="95"/>
        <end position="108"/>
    </location>
</feature>
<dbReference type="Proteomes" id="UP001153269">
    <property type="component" value="Unassembled WGS sequence"/>
</dbReference>
<dbReference type="EMBL" id="CADEAL010002615">
    <property type="protein sequence ID" value="CAB1441325.1"/>
    <property type="molecule type" value="Genomic_DNA"/>
</dbReference>
<feature type="region of interest" description="Disordered" evidence="1">
    <location>
        <begin position="187"/>
        <end position="213"/>
    </location>
</feature>
<feature type="region of interest" description="Disordered" evidence="1">
    <location>
        <begin position="638"/>
        <end position="663"/>
    </location>
</feature>
<evidence type="ECO:0000313" key="3">
    <source>
        <dbReference type="Proteomes" id="UP001153269"/>
    </source>
</evidence>
<keyword evidence="3" id="KW-1185">Reference proteome</keyword>
<feature type="compositionally biased region" description="Low complexity" evidence="1">
    <location>
        <begin position="66"/>
        <end position="83"/>
    </location>
</feature>
<protein>
    <submittedName>
        <fullName evidence="2">Uncharacterized protein</fullName>
    </submittedName>
</protein>
<feature type="compositionally biased region" description="Basic residues" evidence="1">
    <location>
        <begin position="43"/>
        <end position="56"/>
    </location>
</feature>
<feature type="non-terminal residue" evidence="2">
    <location>
        <position position="663"/>
    </location>
</feature>
<feature type="non-terminal residue" evidence="2">
    <location>
        <position position="1"/>
    </location>
</feature>
<feature type="region of interest" description="Disordered" evidence="1">
    <location>
        <begin position="519"/>
        <end position="558"/>
    </location>
</feature>
<feature type="region of interest" description="Disordered" evidence="1">
    <location>
        <begin position="237"/>
        <end position="261"/>
    </location>
</feature>
<feature type="compositionally biased region" description="Basic and acidic residues" evidence="1">
    <location>
        <begin position="84"/>
        <end position="94"/>
    </location>
</feature>
<organism evidence="2 3">
    <name type="scientific">Pleuronectes platessa</name>
    <name type="common">European plaice</name>
    <dbReference type="NCBI Taxonomy" id="8262"/>
    <lineage>
        <taxon>Eukaryota</taxon>
        <taxon>Metazoa</taxon>
        <taxon>Chordata</taxon>
        <taxon>Craniata</taxon>
        <taxon>Vertebrata</taxon>
        <taxon>Euteleostomi</taxon>
        <taxon>Actinopterygii</taxon>
        <taxon>Neopterygii</taxon>
        <taxon>Teleostei</taxon>
        <taxon>Neoteleostei</taxon>
        <taxon>Acanthomorphata</taxon>
        <taxon>Carangaria</taxon>
        <taxon>Pleuronectiformes</taxon>
        <taxon>Pleuronectoidei</taxon>
        <taxon>Pleuronectidae</taxon>
        <taxon>Pleuronectes</taxon>
    </lineage>
</organism>
<evidence type="ECO:0000313" key="2">
    <source>
        <dbReference type="EMBL" id="CAB1441325.1"/>
    </source>
</evidence>
<proteinExistence type="predicted"/>
<dbReference type="AlphaFoldDB" id="A0A9N7V3D3"/>
<feature type="compositionally biased region" description="Basic and acidic residues" evidence="1">
    <location>
        <begin position="141"/>
        <end position="151"/>
    </location>
</feature>
<name>A0A9N7V3D3_PLEPL</name>
<feature type="region of interest" description="Disordered" evidence="1">
    <location>
        <begin position="34"/>
        <end position="151"/>
    </location>
</feature>
<feature type="region of interest" description="Disordered" evidence="1">
    <location>
        <begin position="1"/>
        <end position="21"/>
    </location>
</feature>
<feature type="compositionally biased region" description="Low complexity" evidence="1">
    <location>
        <begin position="538"/>
        <end position="548"/>
    </location>
</feature>
<feature type="compositionally biased region" description="Basic and acidic residues" evidence="1">
    <location>
        <begin position="109"/>
        <end position="133"/>
    </location>
</feature>
<accession>A0A9N7V3D3</accession>
<evidence type="ECO:0000256" key="1">
    <source>
        <dbReference type="SAM" id="MobiDB-lite"/>
    </source>
</evidence>
<gene>
    <name evidence="2" type="ORF">PLEPLA_LOCUS29102</name>
</gene>
<feature type="compositionally biased region" description="Polar residues" evidence="1">
    <location>
        <begin position="1"/>
        <end position="15"/>
    </location>
</feature>
<comment type="caution">
    <text evidence="2">The sequence shown here is derived from an EMBL/GenBank/DDBJ whole genome shotgun (WGS) entry which is preliminary data.</text>
</comment>
<sequence>TITDTSPMRRSTSSLVHGRTGRGVRLDDYTLERVVSEEGRHGGGGRRHRDRSHRASQRSLTRYTDADTGLGTDLSTTTQSGDLPTKERERDRGRTKDRRHHHHHHHHHSSMDKERYGHERHDYPPRHPQDHHWSRSPSEGPDGRGHRQVGSKDTKINAKALHGEDVASCPRPPLSPVHMSPTPLLSASPATGPQGRAVCAHPRPDTSPHQITTEATTTDPRHVKALPIMGVRHRDTARHAPQGTSPLARPSTARLGPPEAAGVGLRLGTAWRETGPSMSMIMSMSGTMSPLPMSKASPMATHIHMGEILTHTHAHQGLPAMGPLRPLTRTHGGSPMATVHPHLPRIDGDHPGHPLIRTTAPPMPEGPARACMNLTVRRTKMTGASDDRERGIRAREEKSSSSLRCSGLGYVDFIKAVVVQTLRGVGRPPKPSTPTPWTLNEKGAEGRGVMVLLTTLPRILCLTSKARLQEKEKAREQKTREEHVATHLMLVWHHFLSRGGGSGGGGTWRGLTSCLSPLPGGPTQLTREGSRTLGKAPSSSSSSSSSSSVTHLSARRKRTVEGETRGVSLYLTCNDWWGPSLCLPDCANADPPSSPYSQSPLLFHIRFLCRHLQLPSPIGPSVHRSFPLILRPGTKEELTTAPAHPLSRMGVKSEAGREGAGSK</sequence>
<reference evidence="2" key="1">
    <citation type="submission" date="2020-03" db="EMBL/GenBank/DDBJ databases">
        <authorList>
            <person name="Weist P."/>
        </authorList>
    </citation>
    <scope>NUCLEOTIDE SEQUENCE</scope>
</reference>